<evidence type="ECO:0000256" key="1">
    <source>
        <dbReference type="SAM" id="MobiDB-lite"/>
    </source>
</evidence>
<reference evidence="2" key="1">
    <citation type="submission" date="2017-07" db="EMBL/GenBank/DDBJ databases">
        <title>Taro Niue Genome Assembly and Annotation.</title>
        <authorList>
            <person name="Atibalentja N."/>
            <person name="Keating K."/>
            <person name="Fields C.J."/>
        </authorList>
    </citation>
    <scope>NUCLEOTIDE SEQUENCE</scope>
    <source>
        <strain evidence="2">Niue_2</strain>
        <tissue evidence="2">Leaf</tissue>
    </source>
</reference>
<proteinExistence type="predicted"/>
<evidence type="ECO:0000313" key="2">
    <source>
        <dbReference type="EMBL" id="MQM01270.1"/>
    </source>
</evidence>
<feature type="non-terminal residue" evidence="2">
    <location>
        <position position="1"/>
    </location>
</feature>
<sequence length="181" mass="20426">MRDPQGSAGRPRIGRIHFDPPRYADPPRSAPFRYADALRIGTVQSRFAGVLPPAPFSPIFPPSPSRKPQIYTLGVPRRLPTWIGKCLEVFLGFSHPSLHPFDCFKAYYLHPAYHYAFELSYEDHLIAAFTRVVERLSRSPLDAADAQQVPGESTRFATIQGESDRIRANPIRPESAHQQTM</sequence>
<feature type="region of interest" description="Disordered" evidence="1">
    <location>
        <begin position="160"/>
        <end position="181"/>
    </location>
</feature>
<protein>
    <submittedName>
        <fullName evidence="2">Uncharacterized protein</fullName>
    </submittedName>
</protein>
<gene>
    <name evidence="2" type="ORF">Taro_034023</name>
</gene>
<comment type="caution">
    <text evidence="2">The sequence shown here is derived from an EMBL/GenBank/DDBJ whole genome shotgun (WGS) entry which is preliminary data.</text>
</comment>
<dbReference type="AlphaFoldDB" id="A0A843WE86"/>
<organism evidence="2 3">
    <name type="scientific">Colocasia esculenta</name>
    <name type="common">Wild taro</name>
    <name type="synonym">Arum esculentum</name>
    <dbReference type="NCBI Taxonomy" id="4460"/>
    <lineage>
        <taxon>Eukaryota</taxon>
        <taxon>Viridiplantae</taxon>
        <taxon>Streptophyta</taxon>
        <taxon>Embryophyta</taxon>
        <taxon>Tracheophyta</taxon>
        <taxon>Spermatophyta</taxon>
        <taxon>Magnoliopsida</taxon>
        <taxon>Liliopsida</taxon>
        <taxon>Araceae</taxon>
        <taxon>Aroideae</taxon>
        <taxon>Colocasieae</taxon>
        <taxon>Colocasia</taxon>
    </lineage>
</organism>
<accession>A0A843WE86</accession>
<feature type="region of interest" description="Disordered" evidence="1">
    <location>
        <begin position="1"/>
        <end position="29"/>
    </location>
</feature>
<evidence type="ECO:0000313" key="3">
    <source>
        <dbReference type="Proteomes" id="UP000652761"/>
    </source>
</evidence>
<keyword evidence="3" id="KW-1185">Reference proteome</keyword>
<dbReference type="EMBL" id="NMUH01002647">
    <property type="protein sequence ID" value="MQM01270.1"/>
    <property type="molecule type" value="Genomic_DNA"/>
</dbReference>
<name>A0A843WE86_COLES</name>
<dbReference type="Proteomes" id="UP000652761">
    <property type="component" value="Unassembled WGS sequence"/>
</dbReference>